<accession>A0A2V3PHE9</accession>
<organism evidence="1 2">
    <name type="scientific">Dysgonomonas alginatilytica</name>
    <dbReference type="NCBI Taxonomy" id="1605892"/>
    <lineage>
        <taxon>Bacteria</taxon>
        <taxon>Pseudomonadati</taxon>
        <taxon>Bacteroidota</taxon>
        <taxon>Bacteroidia</taxon>
        <taxon>Bacteroidales</taxon>
        <taxon>Dysgonomonadaceae</taxon>
        <taxon>Dysgonomonas</taxon>
    </lineage>
</organism>
<evidence type="ECO:0000313" key="1">
    <source>
        <dbReference type="EMBL" id="PXV57155.1"/>
    </source>
</evidence>
<comment type="caution">
    <text evidence="1">The sequence shown here is derived from an EMBL/GenBank/DDBJ whole genome shotgun (WGS) entry which is preliminary data.</text>
</comment>
<protein>
    <submittedName>
        <fullName evidence="1">Uncharacterized protein</fullName>
    </submittedName>
</protein>
<sequence length="113" mass="13304">METKKTLPELVEGALNELYRLQYSSLSINQYKQKFSQLMKFVKDSGTEDIYSEELAAKFLKEIYGYLSEKYKEVLPTKIRAALRSFWLLGEYQLYGRFHRKFGKKGEGILMIV</sequence>
<gene>
    <name evidence="1" type="ORF">CLV62_1545</name>
</gene>
<dbReference type="AlphaFoldDB" id="A0A2V3PHE9"/>
<reference evidence="1 2" key="1">
    <citation type="submission" date="2018-03" db="EMBL/GenBank/DDBJ databases">
        <title>Genomic Encyclopedia of Archaeal and Bacterial Type Strains, Phase II (KMG-II): from individual species to whole genera.</title>
        <authorList>
            <person name="Goeker M."/>
        </authorList>
    </citation>
    <scope>NUCLEOTIDE SEQUENCE [LARGE SCALE GENOMIC DNA]</scope>
    <source>
        <strain evidence="1 2">DSM 100214</strain>
    </source>
</reference>
<dbReference type="Proteomes" id="UP000247973">
    <property type="component" value="Unassembled WGS sequence"/>
</dbReference>
<keyword evidence="2" id="KW-1185">Reference proteome</keyword>
<evidence type="ECO:0000313" key="2">
    <source>
        <dbReference type="Proteomes" id="UP000247973"/>
    </source>
</evidence>
<proteinExistence type="predicted"/>
<dbReference type="RefSeq" id="WP_110312738.1">
    <property type="nucleotide sequence ID" value="NZ_QICL01000054.1"/>
</dbReference>
<name>A0A2V3PHE9_9BACT</name>
<dbReference type="EMBL" id="QICL01000054">
    <property type="protein sequence ID" value="PXV57155.1"/>
    <property type="molecule type" value="Genomic_DNA"/>
</dbReference>